<dbReference type="InParanoid" id="A0A5C3PVY3"/>
<accession>A0A5C3PVY3</accession>
<dbReference type="EMBL" id="ML210990">
    <property type="protein sequence ID" value="TFK92879.1"/>
    <property type="molecule type" value="Genomic_DNA"/>
</dbReference>
<dbReference type="AlphaFoldDB" id="A0A5C3PVY3"/>
<evidence type="ECO:0000313" key="2">
    <source>
        <dbReference type="Proteomes" id="UP000308197"/>
    </source>
</evidence>
<dbReference type="Proteomes" id="UP000308197">
    <property type="component" value="Unassembled WGS sequence"/>
</dbReference>
<evidence type="ECO:0000313" key="1">
    <source>
        <dbReference type="EMBL" id="TFK92879.1"/>
    </source>
</evidence>
<name>A0A5C3PVY3_9APHY</name>
<protein>
    <submittedName>
        <fullName evidence="1">Uncharacterized protein</fullName>
    </submittedName>
</protein>
<reference evidence="1 2" key="1">
    <citation type="journal article" date="2019" name="Nat. Ecol. Evol.">
        <title>Megaphylogeny resolves global patterns of mushroom evolution.</title>
        <authorList>
            <person name="Varga T."/>
            <person name="Krizsan K."/>
            <person name="Foldi C."/>
            <person name="Dima B."/>
            <person name="Sanchez-Garcia M."/>
            <person name="Sanchez-Ramirez S."/>
            <person name="Szollosi G.J."/>
            <person name="Szarkandi J.G."/>
            <person name="Papp V."/>
            <person name="Albert L."/>
            <person name="Andreopoulos W."/>
            <person name="Angelini C."/>
            <person name="Antonin V."/>
            <person name="Barry K.W."/>
            <person name="Bougher N.L."/>
            <person name="Buchanan P."/>
            <person name="Buyck B."/>
            <person name="Bense V."/>
            <person name="Catcheside P."/>
            <person name="Chovatia M."/>
            <person name="Cooper J."/>
            <person name="Damon W."/>
            <person name="Desjardin D."/>
            <person name="Finy P."/>
            <person name="Geml J."/>
            <person name="Haridas S."/>
            <person name="Hughes K."/>
            <person name="Justo A."/>
            <person name="Karasinski D."/>
            <person name="Kautmanova I."/>
            <person name="Kiss B."/>
            <person name="Kocsube S."/>
            <person name="Kotiranta H."/>
            <person name="LaButti K.M."/>
            <person name="Lechner B.E."/>
            <person name="Liimatainen K."/>
            <person name="Lipzen A."/>
            <person name="Lukacs Z."/>
            <person name="Mihaltcheva S."/>
            <person name="Morgado L.N."/>
            <person name="Niskanen T."/>
            <person name="Noordeloos M.E."/>
            <person name="Ohm R.A."/>
            <person name="Ortiz-Santana B."/>
            <person name="Ovrebo C."/>
            <person name="Racz N."/>
            <person name="Riley R."/>
            <person name="Savchenko A."/>
            <person name="Shiryaev A."/>
            <person name="Soop K."/>
            <person name="Spirin V."/>
            <person name="Szebenyi C."/>
            <person name="Tomsovsky M."/>
            <person name="Tulloss R.E."/>
            <person name="Uehling J."/>
            <person name="Grigoriev I.V."/>
            <person name="Vagvolgyi C."/>
            <person name="Papp T."/>
            <person name="Martin F.M."/>
            <person name="Miettinen O."/>
            <person name="Hibbett D.S."/>
            <person name="Nagy L.G."/>
        </authorList>
    </citation>
    <scope>NUCLEOTIDE SEQUENCE [LARGE SCALE GENOMIC DNA]</scope>
    <source>
        <strain evidence="1 2">HHB13444</strain>
    </source>
</reference>
<gene>
    <name evidence="1" type="ORF">K466DRAFT_581451</name>
</gene>
<sequence length="52" mass="5830">MRLTCTAALAPIAPVSMVLNPLFGRLDIDSFTLWCDLRVLLTDDQVIRVAQR</sequence>
<proteinExistence type="predicted"/>
<organism evidence="1 2">
    <name type="scientific">Polyporus arcularius HHB13444</name>
    <dbReference type="NCBI Taxonomy" id="1314778"/>
    <lineage>
        <taxon>Eukaryota</taxon>
        <taxon>Fungi</taxon>
        <taxon>Dikarya</taxon>
        <taxon>Basidiomycota</taxon>
        <taxon>Agaricomycotina</taxon>
        <taxon>Agaricomycetes</taxon>
        <taxon>Polyporales</taxon>
        <taxon>Polyporaceae</taxon>
        <taxon>Polyporus</taxon>
    </lineage>
</organism>
<keyword evidence="2" id="KW-1185">Reference proteome</keyword>